<protein>
    <submittedName>
        <fullName evidence="1">Uncharacterized protein</fullName>
    </submittedName>
</protein>
<gene>
    <name evidence="1" type="ORF">mv_L900</name>
</gene>
<reference evidence="1" key="1">
    <citation type="submission" date="2011-10" db="EMBL/GenBank/DDBJ databases">
        <title>Provirophages and transpovirons: unique mobilome of giant viruses.</title>
        <authorList>
            <person name="Desnues C."/>
            <person name="LaScola B."/>
            <person name="Yutin N."/>
            <person name="Fournous G."/>
            <person name="Koonin E."/>
            <person name="Raoult D."/>
        </authorList>
    </citation>
    <scope>NUCLEOTIDE SEQUENCE</scope>
    <source>
        <strain evidence="1">Mv13-mv</strain>
    </source>
</reference>
<evidence type="ECO:0000313" key="1">
    <source>
        <dbReference type="EMBL" id="AEX63102.1"/>
    </source>
</evidence>
<sequence length="119" mass="12928">MMVVLLKTVVAQVIQDLVAVLVVVLEADQVIQDQVAQALVQVALVQDQEALVPAHLVLNLPHQEDQVALVQVLVQEVLDLAQVAQDLAQEAQVQDQVAQDLAQEAQVLAQEDLLAVKFI</sequence>
<proteinExistence type="predicted"/>
<dbReference type="EMBL" id="JN885999">
    <property type="protein sequence ID" value="AEX63102.1"/>
    <property type="molecule type" value="Genomic_DNA"/>
</dbReference>
<accession>H2EF37</accession>
<name>H2EF37_9VIRU</name>
<organism evidence="1">
    <name type="scientific">Moumouvirus sp. 'Monve'</name>
    <dbReference type="NCBI Taxonomy" id="1128131"/>
    <lineage>
        <taxon>Viruses</taxon>
        <taxon>Varidnaviria</taxon>
        <taxon>Bamfordvirae</taxon>
        <taxon>Nucleocytoviricota</taxon>
        <taxon>Megaviricetes</taxon>
        <taxon>Imitervirales</taxon>
        <taxon>Mimiviridae</taxon>
        <taxon>Megamimivirinae</taxon>
        <taxon>Moumouvirus</taxon>
    </lineage>
</organism>